<evidence type="ECO:0000313" key="2">
    <source>
        <dbReference type="Proteomes" id="UP000011988"/>
    </source>
</evidence>
<protein>
    <submittedName>
        <fullName evidence="1">Uncharacterized protein</fullName>
    </submittedName>
</protein>
<reference evidence="1 2" key="1">
    <citation type="submission" date="2013-01" db="EMBL/GenBank/DDBJ databases">
        <authorList>
            <person name="Harkins D.M."/>
            <person name="Durkin A.S."/>
            <person name="Brinkac L.M."/>
            <person name="Haft D.H."/>
            <person name="Selengut J.D."/>
            <person name="Sanka R."/>
            <person name="DePew J."/>
            <person name="Purushe J."/>
            <person name="Galloway R.L."/>
            <person name="Vinetz J.M."/>
            <person name="Sutton G.G."/>
            <person name="Nierman W.C."/>
            <person name="Fouts D.E."/>
        </authorList>
    </citation>
    <scope>NUCLEOTIDE SEQUENCE [LARGE SCALE GENOMIC DNA]</scope>
    <source>
        <strain evidence="1 2">79601</strain>
    </source>
</reference>
<sequence length="40" mass="4667">MIFDGNLSKERFIFHFGETRMNQSLILKKNISIQAPITKV</sequence>
<organism evidence="1 2">
    <name type="scientific">Leptospira alstonii serovar Sichuan str. 79601</name>
    <dbReference type="NCBI Taxonomy" id="1218565"/>
    <lineage>
        <taxon>Bacteria</taxon>
        <taxon>Pseudomonadati</taxon>
        <taxon>Spirochaetota</taxon>
        <taxon>Spirochaetia</taxon>
        <taxon>Leptospirales</taxon>
        <taxon>Leptospiraceae</taxon>
        <taxon>Leptospira</taxon>
    </lineage>
</organism>
<gene>
    <name evidence="1" type="ORF">LEP1GSC194_2996</name>
</gene>
<dbReference type="PATRIC" id="fig|1218565.3.peg.570"/>
<evidence type="ECO:0000313" key="1">
    <source>
        <dbReference type="EMBL" id="EMJ97633.1"/>
    </source>
</evidence>
<name>M6D8P4_9LEPT</name>
<dbReference type="AlphaFoldDB" id="M6D8P4"/>
<comment type="caution">
    <text evidence="1">The sequence shown here is derived from an EMBL/GenBank/DDBJ whole genome shotgun (WGS) entry which is preliminary data.</text>
</comment>
<proteinExistence type="predicted"/>
<accession>M6D8P4</accession>
<dbReference type="Proteomes" id="UP000011988">
    <property type="component" value="Unassembled WGS sequence"/>
</dbReference>
<dbReference type="EMBL" id="ANIK01000008">
    <property type="protein sequence ID" value="EMJ97633.1"/>
    <property type="molecule type" value="Genomic_DNA"/>
</dbReference>